<evidence type="ECO:0000313" key="2">
    <source>
        <dbReference type="EMBL" id="MBM7809404.1"/>
    </source>
</evidence>
<protein>
    <submittedName>
        <fullName evidence="3">Uncharacterized protein</fullName>
    </submittedName>
</protein>
<dbReference type="EMBL" id="JAFBCL010000001">
    <property type="protein sequence ID" value="MBM7809404.1"/>
    <property type="molecule type" value="Genomic_DNA"/>
</dbReference>
<dbReference type="Proteomes" id="UP000671828">
    <property type="component" value="Chromosome"/>
</dbReference>
<name>A0A8T8I6Z4_9PSEU</name>
<dbReference type="EMBL" id="CP072788">
    <property type="protein sequence ID" value="QTR06546.1"/>
    <property type="molecule type" value="Genomic_DNA"/>
</dbReference>
<evidence type="ECO:0000313" key="5">
    <source>
        <dbReference type="Proteomes" id="UP001195724"/>
    </source>
</evidence>
<accession>A0A8T8I6Z4</accession>
<organism evidence="3 4">
    <name type="scientific">Saccharothrix algeriensis</name>
    <dbReference type="NCBI Taxonomy" id="173560"/>
    <lineage>
        <taxon>Bacteria</taxon>
        <taxon>Bacillati</taxon>
        <taxon>Actinomycetota</taxon>
        <taxon>Actinomycetes</taxon>
        <taxon>Pseudonocardiales</taxon>
        <taxon>Pseudonocardiaceae</taxon>
        <taxon>Saccharothrix</taxon>
    </lineage>
</organism>
<sequence>MPTARNTESTSALTSALATAGVTAALLLGGTAAATAEPAATAGPVGQATHSACNRHGVDGHSAEVCRTWTPVGSGYYFVTWEVRSASAGVVAQGRFDGRVVDLGLSGNRNNVKDFVTRACFGKRCSSWA</sequence>
<evidence type="ECO:0000313" key="4">
    <source>
        <dbReference type="Proteomes" id="UP000671828"/>
    </source>
</evidence>
<reference evidence="2 5" key="1">
    <citation type="submission" date="2021-01" db="EMBL/GenBank/DDBJ databases">
        <title>Sequencing the genomes of 1000 actinobacteria strains.</title>
        <authorList>
            <person name="Klenk H.-P."/>
        </authorList>
    </citation>
    <scope>NUCLEOTIDE SEQUENCE [LARGE SCALE GENOMIC DNA]</scope>
    <source>
        <strain evidence="2 5">DSM 44581</strain>
    </source>
</reference>
<dbReference type="AlphaFoldDB" id="A0A8T8I6Z4"/>
<feature type="chain" id="PRO_5039423435" evidence="1">
    <location>
        <begin position="25"/>
        <end position="129"/>
    </location>
</feature>
<evidence type="ECO:0000313" key="3">
    <source>
        <dbReference type="EMBL" id="QTR06546.1"/>
    </source>
</evidence>
<keyword evidence="1" id="KW-0732">Signal</keyword>
<reference evidence="3" key="2">
    <citation type="submission" date="2021-04" db="EMBL/GenBank/DDBJ databases">
        <title>Saccharothrix algeriensis WGS.</title>
        <authorList>
            <person name="Stuskova K."/>
            <person name="Hakalova E."/>
            <person name="Tebbal A.B."/>
            <person name="Eichmeier A."/>
        </authorList>
    </citation>
    <scope>NUCLEOTIDE SEQUENCE</scope>
    <source>
        <strain evidence="3">NRRL B-24137</strain>
    </source>
</reference>
<dbReference type="RefSeq" id="WP_204846386.1">
    <property type="nucleotide sequence ID" value="NZ_JAFBCL010000001.1"/>
</dbReference>
<gene>
    <name evidence="3" type="ORF">J7S33_01450</name>
    <name evidence="2" type="ORF">JOE68_000269</name>
</gene>
<feature type="signal peptide" evidence="1">
    <location>
        <begin position="1"/>
        <end position="24"/>
    </location>
</feature>
<dbReference type="Proteomes" id="UP001195724">
    <property type="component" value="Unassembled WGS sequence"/>
</dbReference>
<keyword evidence="5" id="KW-1185">Reference proteome</keyword>
<proteinExistence type="predicted"/>
<evidence type="ECO:0000256" key="1">
    <source>
        <dbReference type="SAM" id="SignalP"/>
    </source>
</evidence>